<dbReference type="Gene3D" id="3.40.50.300">
    <property type="entry name" value="P-loop containing nucleotide triphosphate hydrolases"/>
    <property type="match status" value="3"/>
</dbReference>
<dbReference type="InterPro" id="IPR047187">
    <property type="entry name" value="SF1_C_Upf1"/>
</dbReference>
<feature type="domain" description="DNA2/NAM7 helicase-like C-terminal" evidence="2">
    <location>
        <begin position="834"/>
        <end position="1091"/>
    </location>
</feature>
<evidence type="ECO:0000313" key="3">
    <source>
        <dbReference type="EMBL" id="MBI0554691.1"/>
    </source>
</evidence>
<organism evidence="3 4">
    <name type="scientific">Pectobacterium parmentieri</name>
    <dbReference type="NCBI Taxonomy" id="1905730"/>
    <lineage>
        <taxon>Bacteria</taxon>
        <taxon>Pseudomonadati</taxon>
        <taxon>Pseudomonadota</taxon>
        <taxon>Gammaproteobacteria</taxon>
        <taxon>Enterobacterales</taxon>
        <taxon>Pectobacteriaceae</taxon>
        <taxon>Pectobacterium</taxon>
    </lineage>
</organism>
<feature type="domain" description="DNA2/NAM7 helicase helicase" evidence="1">
    <location>
        <begin position="416"/>
        <end position="807"/>
    </location>
</feature>
<dbReference type="PANTHER" id="PTHR10887">
    <property type="entry name" value="DNA2/NAM7 HELICASE FAMILY"/>
    <property type="match status" value="1"/>
</dbReference>
<dbReference type="Pfam" id="PF13086">
    <property type="entry name" value="AAA_11"/>
    <property type="match status" value="1"/>
</dbReference>
<reference evidence="4" key="1">
    <citation type="submission" date="2023-07" db="EMBL/GenBank/DDBJ databases">
        <title>Identification of Pectobacterium versatile causing blackleg of potato from New York State with a whole genome sequencing approach.</title>
        <authorList>
            <person name="Ma X."/>
            <person name="Swingle B."/>
        </authorList>
    </citation>
    <scope>NUCLEOTIDE SEQUENCE [LARGE SCALE GENOMIC DNA]</scope>
    <source>
        <strain evidence="4">NY1588A</strain>
    </source>
</reference>
<dbReference type="CDD" id="cd17934">
    <property type="entry name" value="DEXXQc_Upf1-like"/>
    <property type="match status" value="1"/>
</dbReference>
<comment type="caution">
    <text evidence="3">The sequence shown here is derived from an EMBL/GenBank/DDBJ whole genome shotgun (WGS) entry which is preliminary data.</text>
</comment>
<dbReference type="Proteomes" id="UP001194579">
    <property type="component" value="Unassembled WGS sequence"/>
</dbReference>
<name>A0ABS0RYP5_PECPM</name>
<dbReference type="SUPFAM" id="SSF52540">
    <property type="entry name" value="P-loop containing nucleoside triphosphate hydrolases"/>
    <property type="match status" value="2"/>
</dbReference>
<dbReference type="InterPro" id="IPR045055">
    <property type="entry name" value="DNA2/NAM7-like"/>
</dbReference>
<evidence type="ECO:0000313" key="4">
    <source>
        <dbReference type="Proteomes" id="UP001194579"/>
    </source>
</evidence>
<dbReference type="RefSeq" id="WP_198338585.1">
    <property type="nucleotide sequence ID" value="NZ_JBBBPJ010000040.1"/>
</dbReference>
<keyword evidence="4" id="KW-1185">Reference proteome</keyword>
<dbReference type="InterPro" id="IPR041677">
    <property type="entry name" value="DNA2/NAM7_AAA_11"/>
</dbReference>
<dbReference type="Pfam" id="PF13087">
    <property type="entry name" value="AAA_12"/>
    <property type="match status" value="1"/>
</dbReference>
<dbReference type="EMBL" id="WABS01000015">
    <property type="protein sequence ID" value="MBI0554691.1"/>
    <property type="molecule type" value="Genomic_DNA"/>
</dbReference>
<evidence type="ECO:0000259" key="1">
    <source>
        <dbReference type="Pfam" id="PF13086"/>
    </source>
</evidence>
<dbReference type="InterPro" id="IPR027417">
    <property type="entry name" value="P-loop_NTPase"/>
</dbReference>
<accession>A0ABS0RYP5</accession>
<proteinExistence type="predicted"/>
<gene>
    <name evidence="3" type="ORF">F6Q06_09355</name>
</gene>
<dbReference type="InterPro" id="IPR041679">
    <property type="entry name" value="DNA2/NAM7-like_C"/>
</dbReference>
<dbReference type="CDD" id="cd18808">
    <property type="entry name" value="SF1_C_Upf1"/>
    <property type="match status" value="1"/>
</dbReference>
<protein>
    <submittedName>
        <fullName evidence="3">AAA family ATPase</fullName>
    </submittedName>
</protein>
<sequence length="1121" mass="126278">MKINDFPLMSEEILLLKTDDPTAGLRVKQEISFQAYGEEWLAVQGDSRLSICCELSDHEKFSGLVMRDQVRWLLVDKTSHGIKVQYCSPIEVAPMHLELGIDERIADDLFSRQQIKSSDIELACRWFSEKFVVSGQAEGDWLTVARFSNYTINGGFQLLGAGWRADVERNPERGFLIKRVTGHLNRNRGFSLLIGQFAFRDITVAAVLSSASQQALLDAALRDSASYLELWNLYNDKQWQSELKKAETLGVLRFINCVGIEAGRENVWHLTPHSLEEYRDFRKRWRELDLPANTQFDLGMVLPDWAEELSTDEDAEKKTPRGEIEFTDSYVVFSYSSSRRDVRPAKSEGWLYLSLAGYRTVGKRRLAAKRAIDSGKRMPQLKWLLEGVAVPVARRRDTEGMTAYAREVFKGGEPTKYQTLALHTALNTPDIAIVIGPPGTGKTQVIAALQRRLAEEAQEQNIAAQVLISSFQHDAVDNALERSDVFGLPAARVGGRRNSDEDESLIDPWLARHASHLQEKIADQYQRYPELKTIADLSSRLVLLRLANDLPQQRLEAFTRLLQELKILAAKGLVTDSRIEVRLEDYINQLRQRSSCSLSTAVNTEALRRIRALRVTPTAFGDDGAERAWDLLRWIKRNAPDVDAELVALLQTAADANDVSAALARCQQELLDRFLPDYRPSALKNQSDSEGLALLNDIDSHLSALLRQRKQGVAWVLEQMADTLAMDRRAALAVVDEYAMVVGATCQQAAGKQMANLKSVAGLDSSDIEFDTVVVDEAARANPLDLFVPMSMAKRRIILVGDDRQLPHMLEPDIEGHLQEEHQLTALQLMAFRSSLFERMRLNLLDLQKKDTQLRVVMLDTQFRMHSMLGDFISEQFYEKDGLGKVKSGRSDNDFAFSEDFLAALGPQASAYRNRVCQWIDLPISAGKSEKSGTSRVRDIEAKRIAIEVEQLMKAGGEGLSVGVITFYAAQRDLIMEKLSEIEFEGAPLMEKRNGTYEPHENIRWARKFRADGSLSLEERLRVGSVDAFQGKEFDIVLLSCVRTWQQLKPSETTDDRDEMLNRLYGFLRLPNRMNVAMSRQRQMLICIGDAALATAPEAQEAAPALAAFYQMCGGEYGTIR</sequence>
<dbReference type="PANTHER" id="PTHR10887:SF495">
    <property type="entry name" value="HELICASE SENATAXIN ISOFORM X1-RELATED"/>
    <property type="match status" value="1"/>
</dbReference>
<evidence type="ECO:0000259" key="2">
    <source>
        <dbReference type="Pfam" id="PF13087"/>
    </source>
</evidence>